<dbReference type="GO" id="GO:0070402">
    <property type="term" value="F:NADPH binding"/>
    <property type="evidence" value="ECO:0007669"/>
    <property type="project" value="TreeGrafter"/>
</dbReference>
<dbReference type="Pfam" id="PF13602">
    <property type="entry name" value="ADH_zinc_N_2"/>
    <property type="match status" value="1"/>
</dbReference>
<dbReference type="Proteomes" id="UP000016605">
    <property type="component" value="Unassembled WGS sequence"/>
</dbReference>
<evidence type="ECO:0000256" key="2">
    <source>
        <dbReference type="ARBA" id="ARBA00023002"/>
    </source>
</evidence>
<evidence type="ECO:0000313" key="4">
    <source>
        <dbReference type="EMBL" id="ERK71069.1"/>
    </source>
</evidence>
<evidence type="ECO:0000256" key="1">
    <source>
        <dbReference type="ARBA" id="ARBA00022857"/>
    </source>
</evidence>
<dbReference type="InterPro" id="IPR036291">
    <property type="entry name" value="NAD(P)-bd_dom_sf"/>
</dbReference>
<dbReference type="PATRIC" id="fig|1358026.3.peg.2212"/>
<protein>
    <submittedName>
        <fullName evidence="4">NAD(P)H quinone oxidoreductase, PIG3 family</fullName>
    </submittedName>
</protein>
<dbReference type="Gene3D" id="3.40.50.720">
    <property type="entry name" value="NAD(P)-binding Rossmann-like Domain"/>
    <property type="match status" value="1"/>
</dbReference>
<dbReference type="OrthoDB" id="9780520at2"/>
<dbReference type="PANTHER" id="PTHR48106">
    <property type="entry name" value="QUINONE OXIDOREDUCTASE PIG3-RELATED"/>
    <property type="match status" value="1"/>
</dbReference>
<gene>
    <name evidence="4" type="ORF">N136_02595</name>
</gene>
<dbReference type="SUPFAM" id="SSF51735">
    <property type="entry name" value="NAD(P)-binding Rossmann-fold domains"/>
    <property type="match status" value="1"/>
</dbReference>
<dbReference type="InterPro" id="IPR013154">
    <property type="entry name" value="ADH-like_N"/>
</dbReference>
<dbReference type="NCBIfam" id="TIGR02824">
    <property type="entry name" value="quinone_pig3"/>
    <property type="match status" value="1"/>
</dbReference>
<accession>U2RR82</accession>
<dbReference type="InterPro" id="IPR014189">
    <property type="entry name" value="Quinone_OxRdtase_PIG3"/>
</dbReference>
<dbReference type="InterPro" id="IPR020843">
    <property type="entry name" value="ER"/>
</dbReference>
<evidence type="ECO:0000313" key="5">
    <source>
        <dbReference type="Proteomes" id="UP000016605"/>
    </source>
</evidence>
<dbReference type="SMART" id="SM00829">
    <property type="entry name" value="PKS_ER"/>
    <property type="match status" value="1"/>
</dbReference>
<proteinExistence type="predicted"/>
<sequence>MRAVTIAEPGDPSVLRISEVADPVARDGEVVIRVAAAGLNGADLSQRRGFYPPPPGAPEWPGLEVSGTIASVGDGVERWQVGDRVCALLPGGGYAELVSVDAGLVLPVPAQVDLVEAAGLPEAVATVWSNVFRIARLATGETLLVHGGSSGIGSTAIQLGRAFGAQVIATAGSDVKTAFCRDLGADAAVDYRSQDFVEAVLAVTDGRGADVVLDIVGGSYIARDLDALAVGGRIMSIAIRDSAPAALDVGLLMRKRALIHGTTLRARPIAERREIIADVEAQVWPLLSDRRLRPVIDSVFPLADAAQAHRRMESSAHLGKILLRAD</sequence>
<dbReference type="RefSeq" id="WP_021762973.1">
    <property type="nucleotide sequence ID" value="NZ_KI272214.1"/>
</dbReference>
<dbReference type="PANTHER" id="PTHR48106:SF8">
    <property type="entry name" value="OS02G0805600 PROTEIN"/>
    <property type="match status" value="1"/>
</dbReference>
<dbReference type="Pfam" id="PF08240">
    <property type="entry name" value="ADH_N"/>
    <property type="match status" value="1"/>
</dbReference>
<dbReference type="Gene3D" id="3.90.180.10">
    <property type="entry name" value="Medium-chain alcohol dehydrogenases, catalytic domain"/>
    <property type="match status" value="1"/>
</dbReference>
<feature type="domain" description="Enoyl reductase (ER)" evidence="3">
    <location>
        <begin position="10"/>
        <end position="323"/>
    </location>
</feature>
<evidence type="ECO:0000259" key="3">
    <source>
        <dbReference type="SMART" id="SM00829"/>
    </source>
</evidence>
<dbReference type="EMBL" id="AWVQ01000336">
    <property type="protein sequence ID" value="ERK71069.1"/>
    <property type="molecule type" value="Genomic_DNA"/>
</dbReference>
<keyword evidence="2" id="KW-0560">Oxidoreductase</keyword>
<reference evidence="4 5" key="1">
    <citation type="submission" date="2013-08" db="EMBL/GenBank/DDBJ databases">
        <authorList>
            <person name="Weinstock G."/>
            <person name="Sodergren E."/>
            <person name="Wylie T."/>
            <person name="Fulton L."/>
            <person name="Fulton R."/>
            <person name="Fronick C."/>
            <person name="O'Laughlin M."/>
            <person name="Godfrey J."/>
            <person name="Miner T."/>
            <person name="Herter B."/>
            <person name="Appelbaum E."/>
            <person name="Cordes M."/>
            <person name="Lek S."/>
            <person name="Wollam A."/>
            <person name="Pepin K.H."/>
            <person name="Palsikar V.B."/>
            <person name="Mitreva M."/>
            <person name="Wilson R.K."/>
        </authorList>
    </citation>
    <scope>NUCLEOTIDE SEQUENCE [LARGE SCALE GENOMIC DNA]</scope>
    <source>
        <strain evidence="4 5">ATCC 14665</strain>
    </source>
</reference>
<comment type="caution">
    <text evidence="4">The sequence shown here is derived from an EMBL/GenBank/DDBJ whole genome shotgun (WGS) entry which is preliminary data.</text>
</comment>
<dbReference type="HOGENOM" id="CLU_026673_3_4_11"/>
<dbReference type="InterPro" id="IPR011032">
    <property type="entry name" value="GroES-like_sf"/>
</dbReference>
<keyword evidence="1" id="KW-0521">NADP</keyword>
<dbReference type="GO" id="GO:0016651">
    <property type="term" value="F:oxidoreductase activity, acting on NAD(P)H"/>
    <property type="evidence" value="ECO:0007669"/>
    <property type="project" value="TreeGrafter"/>
</dbReference>
<dbReference type="AlphaFoldDB" id="U2RR82"/>
<dbReference type="CDD" id="cd05276">
    <property type="entry name" value="p53_inducible_oxidoreductase"/>
    <property type="match status" value="1"/>
</dbReference>
<dbReference type="SUPFAM" id="SSF50129">
    <property type="entry name" value="GroES-like"/>
    <property type="match status" value="1"/>
</dbReference>
<organism evidence="4 5">
    <name type="scientific">Leifsonia aquatica ATCC 14665</name>
    <dbReference type="NCBI Taxonomy" id="1358026"/>
    <lineage>
        <taxon>Bacteria</taxon>
        <taxon>Bacillati</taxon>
        <taxon>Actinomycetota</taxon>
        <taxon>Actinomycetes</taxon>
        <taxon>Micrococcales</taxon>
        <taxon>Microbacteriaceae</taxon>
        <taxon>Leifsonia</taxon>
    </lineage>
</organism>
<name>U2RR82_LEIAQ</name>